<evidence type="ECO:0000313" key="2">
    <source>
        <dbReference type="Proteomes" id="UP000516373"/>
    </source>
</evidence>
<name>A0A7G1NG07_9ACTN</name>
<protein>
    <recommendedName>
        <fullName evidence="3">Integrase</fullName>
    </recommendedName>
</protein>
<gene>
    <name evidence="1" type="ORF">GCM10017668_23890</name>
</gene>
<evidence type="ECO:0008006" key="3">
    <source>
        <dbReference type="Google" id="ProtNLM"/>
    </source>
</evidence>
<dbReference type="AlphaFoldDB" id="A0A7G1NG07"/>
<proteinExistence type="predicted"/>
<reference evidence="1 2" key="1">
    <citation type="journal article" date="2014" name="Int. J. Syst. Evol. Microbiol.">
        <title>Complete genome sequence of Corynebacterium casei LMG S-19264T (=DSM 44701T), isolated from a smear-ripened cheese.</title>
        <authorList>
            <consortium name="US DOE Joint Genome Institute (JGI-PGF)"/>
            <person name="Walter F."/>
            <person name="Albersmeier A."/>
            <person name="Kalinowski J."/>
            <person name="Ruckert C."/>
        </authorList>
    </citation>
    <scope>NUCLEOTIDE SEQUENCE [LARGE SCALE GENOMIC DNA]</scope>
    <source>
        <strain evidence="1 2">JCM 4255</strain>
    </source>
</reference>
<dbReference type="KEGG" id="stui:GCM10017668_23890"/>
<evidence type="ECO:0000313" key="1">
    <source>
        <dbReference type="EMBL" id="BCL20546.1"/>
    </source>
</evidence>
<organism evidence="1 2">
    <name type="scientific">Streptomyces tuirus</name>
    <dbReference type="NCBI Taxonomy" id="68278"/>
    <lineage>
        <taxon>Bacteria</taxon>
        <taxon>Bacillati</taxon>
        <taxon>Actinomycetota</taxon>
        <taxon>Actinomycetes</taxon>
        <taxon>Kitasatosporales</taxon>
        <taxon>Streptomycetaceae</taxon>
        <taxon>Streptomyces</taxon>
    </lineage>
</organism>
<dbReference type="EMBL" id="AP023439">
    <property type="protein sequence ID" value="BCL20546.1"/>
    <property type="molecule type" value="Genomic_DNA"/>
</dbReference>
<sequence>MLTFRLQTVGRNARKAVLPPHVFESPTGRRVYDNRNTRLTKWLNDGIPPAQVAEWAGNSVAVLLATYARCVEGQLPDLKRRLEAAGDPPERPSAD</sequence>
<accession>A0A7G1NG07</accession>
<dbReference type="Proteomes" id="UP000516373">
    <property type="component" value="Chromosome"/>
</dbReference>